<dbReference type="Gene3D" id="3.40.50.1110">
    <property type="entry name" value="SGNH hydrolase"/>
    <property type="match status" value="1"/>
</dbReference>
<feature type="domain" description="SGNH hydrolase-type esterase" evidence="1">
    <location>
        <begin position="146"/>
        <end position="303"/>
    </location>
</feature>
<dbReference type="InterPro" id="IPR013830">
    <property type="entry name" value="SGNH_hydro"/>
</dbReference>
<comment type="caution">
    <text evidence="2">The sequence shown here is derived from an EMBL/GenBank/DDBJ whole genome shotgun (WGS) entry which is preliminary data.</text>
</comment>
<reference evidence="2 3" key="1">
    <citation type="submission" date="2024-02" db="EMBL/GenBank/DDBJ databases">
        <authorList>
            <person name="Chen Y."/>
            <person name="Shah S."/>
            <person name="Dougan E. K."/>
            <person name="Thang M."/>
            <person name="Chan C."/>
        </authorList>
    </citation>
    <scope>NUCLEOTIDE SEQUENCE [LARGE SCALE GENOMIC DNA]</scope>
</reference>
<protein>
    <submittedName>
        <fullName evidence="2">HTH myb-type domain-containing protein</fullName>
    </submittedName>
</protein>
<evidence type="ECO:0000313" key="2">
    <source>
        <dbReference type="EMBL" id="CAK9082562.1"/>
    </source>
</evidence>
<organism evidence="2 3">
    <name type="scientific">Durusdinium trenchii</name>
    <dbReference type="NCBI Taxonomy" id="1381693"/>
    <lineage>
        <taxon>Eukaryota</taxon>
        <taxon>Sar</taxon>
        <taxon>Alveolata</taxon>
        <taxon>Dinophyceae</taxon>
        <taxon>Suessiales</taxon>
        <taxon>Symbiodiniaceae</taxon>
        <taxon>Durusdinium</taxon>
    </lineage>
</organism>
<evidence type="ECO:0000313" key="3">
    <source>
        <dbReference type="Proteomes" id="UP001642464"/>
    </source>
</evidence>
<keyword evidence="3" id="KW-1185">Reference proteome</keyword>
<dbReference type="EMBL" id="CAXAMM010038973">
    <property type="protein sequence ID" value="CAK9082562.1"/>
    <property type="molecule type" value="Genomic_DNA"/>
</dbReference>
<dbReference type="Proteomes" id="UP001642464">
    <property type="component" value="Unassembled WGS sequence"/>
</dbReference>
<evidence type="ECO:0000259" key="1">
    <source>
        <dbReference type="Pfam" id="PF13472"/>
    </source>
</evidence>
<dbReference type="Pfam" id="PF13472">
    <property type="entry name" value="Lipase_GDSL_2"/>
    <property type="match status" value="1"/>
</dbReference>
<name>A0ABP0Q465_9DINO</name>
<proteinExistence type="predicted"/>
<sequence length="379" mass="41208">MRQSTRGWLQPCPWIVVLVLWVAFSWPSDAFLHIRQRRFSRKQTKLAHRAVAQDTSLKSSLPFANPDRCKEWRQEALAIGASVVALWTGLDCALDPGVRPLEDPIGLLKIALPTALLVAPGAAVAACARLKPTPADFKGPAGVVMVGDSLTQGTVSANVLEVLAERGRRRGQTLGSLVNGGLNFRALSDVGPELLQRAADLKPSHGLVLQLGSNDLIRYLAAPEWLRPAEEEWLQTYAEQMRQAALELRCGGEVLLVSPPPLGEALGSLEFDLGAKMAKAVEAVAADVGCGYVPLFEACVKFLQRSREVDSSAGTRGYSLAEFLPRLCLLPWRLYVGQQSLSQIQAEEETKLTLDLVHFGDSYAQLAADLLEEKLGLLK</sequence>
<dbReference type="CDD" id="cd00229">
    <property type="entry name" value="SGNH_hydrolase"/>
    <property type="match status" value="1"/>
</dbReference>
<gene>
    <name evidence="2" type="ORF">SCF082_LOCUS39231</name>
</gene>
<dbReference type="InterPro" id="IPR036514">
    <property type="entry name" value="SGNH_hydro_sf"/>
</dbReference>
<accession>A0ABP0Q465</accession>
<dbReference type="SUPFAM" id="SSF52266">
    <property type="entry name" value="SGNH hydrolase"/>
    <property type="match status" value="1"/>
</dbReference>